<gene>
    <name evidence="1" type="ORF">ENR47_00585</name>
</gene>
<name>A0A832H101_9CYAN</name>
<sequence length="62" mass="6926">MNKWSIIKLGDRAAVSAACYCHALKTGLIRDGLLLVQLLWLKVADRLYFAIVQIDIRVPASN</sequence>
<proteinExistence type="predicted"/>
<accession>A0A832H101</accession>
<reference evidence="1" key="1">
    <citation type="journal article" date="2020" name="mSystems">
        <title>Genome- and Community-Level Interaction Insights into Carbon Utilization and Element Cycling Functions of Hydrothermarchaeota in Hydrothermal Sediment.</title>
        <authorList>
            <person name="Zhou Z."/>
            <person name="Liu Y."/>
            <person name="Xu W."/>
            <person name="Pan J."/>
            <person name="Luo Z.H."/>
            <person name="Li M."/>
        </authorList>
    </citation>
    <scope>NUCLEOTIDE SEQUENCE [LARGE SCALE GENOMIC DNA]</scope>
    <source>
        <strain evidence="1">SpSt-402</strain>
    </source>
</reference>
<dbReference type="EMBL" id="DSRD01000036">
    <property type="protein sequence ID" value="HGW92768.1"/>
    <property type="molecule type" value="Genomic_DNA"/>
</dbReference>
<organism evidence="1">
    <name type="scientific">Oscillatoriales cyanobacterium SpSt-402</name>
    <dbReference type="NCBI Taxonomy" id="2282168"/>
    <lineage>
        <taxon>Bacteria</taxon>
        <taxon>Bacillati</taxon>
        <taxon>Cyanobacteriota</taxon>
        <taxon>Cyanophyceae</taxon>
        <taxon>Oscillatoriophycideae</taxon>
        <taxon>Oscillatoriales</taxon>
    </lineage>
</organism>
<comment type="caution">
    <text evidence="1">The sequence shown here is derived from an EMBL/GenBank/DDBJ whole genome shotgun (WGS) entry which is preliminary data.</text>
</comment>
<dbReference type="AlphaFoldDB" id="A0A832H101"/>
<protein>
    <submittedName>
        <fullName evidence="1">Uncharacterized protein</fullName>
    </submittedName>
</protein>
<evidence type="ECO:0000313" key="1">
    <source>
        <dbReference type="EMBL" id="HGW92768.1"/>
    </source>
</evidence>